<reference evidence="2" key="1">
    <citation type="submission" date="2017-02" db="EMBL/GenBank/DDBJ databases">
        <authorList>
            <person name="Dridi B."/>
        </authorList>
    </citation>
    <scope>NUCLEOTIDE SEQUENCE [LARGE SCALE GENOMIC DNA]</scope>
    <source>
        <strain evidence="2">B Co 03.10</strain>
    </source>
</reference>
<proteinExistence type="predicted"/>
<sequence length="195" mass="20532">MGVADDADDRFLRLFEDLEAQASGRDLHERLGEFSDLVAGEAADHALADRLAGAVGHRIVVSTAGVRFAGRLETAAQTWVLVALDGGGEVLVSAAHIDDVRVESCSHAQPQETLSIASPLRRWRAEQIPCAVATTSAAGGVRTVVGRLDLVAEDYVEITESSGRDSARSPVGAPGGGLLVPIPAIAYVRPEKRML</sequence>
<accession>A0A1X6X3K2</accession>
<gene>
    <name evidence="1" type="ORF">FM105_03630</name>
</gene>
<organism evidence="1 2">
    <name type="scientific">Brevibacterium yomogidense</name>
    <dbReference type="NCBI Taxonomy" id="946573"/>
    <lineage>
        <taxon>Bacteria</taxon>
        <taxon>Bacillati</taxon>
        <taxon>Actinomycetota</taxon>
        <taxon>Actinomycetes</taxon>
        <taxon>Micrococcales</taxon>
        <taxon>Brevibacteriaceae</taxon>
        <taxon>Brevibacterium</taxon>
    </lineage>
</organism>
<evidence type="ECO:0000313" key="1">
    <source>
        <dbReference type="EMBL" id="SLM93381.1"/>
    </source>
</evidence>
<dbReference type="Proteomes" id="UP000196581">
    <property type="component" value="Unassembled WGS sequence"/>
</dbReference>
<protein>
    <submittedName>
        <fullName evidence="1">Uncharacterized protein</fullName>
    </submittedName>
</protein>
<name>A0A1X6X3K2_9MICO</name>
<evidence type="ECO:0000313" key="2">
    <source>
        <dbReference type="Proteomes" id="UP000196581"/>
    </source>
</evidence>
<dbReference type="AlphaFoldDB" id="A0A1X6X3K2"/>
<keyword evidence="2" id="KW-1185">Reference proteome</keyword>
<dbReference type="EMBL" id="FWFF01000003">
    <property type="protein sequence ID" value="SLM93381.1"/>
    <property type="molecule type" value="Genomic_DNA"/>
</dbReference>